<accession>A0A1F6V2J2</accession>
<name>A0A1F6V2J2_9BACT</name>
<keyword evidence="2 7" id="KW-0812">Transmembrane</keyword>
<evidence type="ECO:0000256" key="4">
    <source>
        <dbReference type="ARBA" id="ARBA00023136"/>
    </source>
</evidence>
<evidence type="ECO:0000256" key="2">
    <source>
        <dbReference type="ARBA" id="ARBA00022692"/>
    </source>
</evidence>
<proteinExistence type="predicted"/>
<reference evidence="8 9" key="1">
    <citation type="journal article" date="2016" name="Nat. Commun.">
        <title>Thousands of microbial genomes shed light on interconnected biogeochemical processes in an aquifer system.</title>
        <authorList>
            <person name="Anantharaman K."/>
            <person name="Brown C.T."/>
            <person name="Hug L.A."/>
            <person name="Sharon I."/>
            <person name="Castelle C.J."/>
            <person name="Probst A.J."/>
            <person name="Thomas B.C."/>
            <person name="Singh A."/>
            <person name="Wilkins M.J."/>
            <person name="Karaoz U."/>
            <person name="Brodie E.L."/>
            <person name="Williams K.H."/>
            <person name="Hubbard S.S."/>
            <person name="Banfield J.F."/>
        </authorList>
    </citation>
    <scope>NUCLEOTIDE SEQUENCE [LARGE SCALE GENOMIC DNA]</scope>
</reference>
<keyword evidence="3 7" id="KW-1133">Transmembrane helix</keyword>
<dbReference type="EMBL" id="MFTO01000011">
    <property type="protein sequence ID" value="OGI63900.1"/>
    <property type="molecule type" value="Genomic_DNA"/>
</dbReference>
<dbReference type="Proteomes" id="UP000178985">
    <property type="component" value="Unassembled WGS sequence"/>
</dbReference>
<comment type="caution">
    <text evidence="8">The sequence shown here is derived from an EMBL/GenBank/DDBJ whole genome shotgun (WGS) entry which is preliminary data.</text>
</comment>
<evidence type="ECO:0008006" key="10">
    <source>
        <dbReference type="Google" id="ProtNLM"/>
    </source>
</evidence>
<evidence type="ECO:0000256" key="1">
    <source>
        <dbReference type="ARBA" id="ARBA00022475"/>
    </source>
</evidence>
<evidence type="ECO:0000256" key="5">
    <source>
        <dbReference type="ARBA" id="ARBA00023239"/>
    </source>
</evidence>
<dbReference type="Pfam" id="PF02618">
    <property type="entry name" value="YceG"/>
    <property type="match status" value="2"/>
</dbReference>
<keyword evidence="4 7" id="KW-0472">Membrane</keyword>
<organism evidence="8 9">
    <name type="scientific">Candidatus Nomurabacteria bacterium RIFCSPHIGHO2_01_FULL_40_20</name>
    <dbReference type="NCBI Taxonomy" id="1801738"/>
    <lineage>
        <taxon>Bacteria</taxon>
        <taxon>Candidatus Nomuraibacteriota</taxon>
    </lineage>
</organism>
<evidence type="ECO:0000256" key="3">
    <source>
        <dbReference type="ARBA" id="ARBA00022989"/>
    </source>
</evidence>
<dbReference type="InterPro" id="IPR003770">
    <property type="entry name" value="MLTG-like"/>
</dbReference>
<keyword evidence="6" id="KW-0961">Cell wall biogenesis/degradation</keyword>
<protein>
    <recommendedName>
        <fullName evidence="10">Endolytic murein transglycosylase</fullName>
    </recommendedName>
</protein>
<keyword evidence="5" id="KW-0456">Lyase</keyword>
<dbReference type="GO" id="GO:0071555">
    <property type="term" value="P:cell wall organization"/>
    <property type="evidence" value="ECO:0007669"/>
    <property type="project" value="UniProtKB-KW"/>
</dbReference>
<dbReference type="PANTHER" id="PTHR30518:SF2">
    <property type="entry name" value="ENDOLYTIC MUREIN TRANSGLYCOSYLASE"/>
    <property type="match status" value="1"/>
</dbReference>
<dbReference type="Gene3D" id="3.30.1490.480">
    <property type="entry name" value="Endolytic murein transglycosylase"/>
    <property type="match status" value="1"/>
</dbReference>
<dbReference type="PANTHER" id="PTHR30518">
    <property type="entry name" value="ENDOLYTIC MUREIN TRANSGLYCOSYLASE"/>
    <property type="match status" value="1"/>
</dbReference>
<gene>
    <name evidence="8" type="ORF">A2733_01530</name>
</gene>
<dbReference type="AlphaFoldDB" id="A0A1F6V2J2"/>
<evidence type="ECO:0000313" key="8">
    <source>
        <dbReference type="EMBL" id="OGI63900.1"/>
    </source>
</evidence>
<evidence type="ECO:0000256" key="6">
    <source>
        <dbReference type="ARBA" id="ARBA00023316"/>
    </source>
</evidence>
<evidence type="ECO:0000313" key="9">
    <source>
        <dbReference type="Proteomes" id="UP000178985"/>
    </source>
</evidence>
<feature type="transmembrane region" description="Helical" evidence="7">
    <location>
        <begin position="20"/>
        <end position="38"/>
    </location>
</feature>
<keyword evidence="1" id="KW-1003">Cell membrane</keyword>
<evidence type="ECO:0000256" key="7">
    <source>
        <dbReference type="SAM" id="Phobius"/>
    </source>
</evidence>
<sequence>MEENQEFSNELETKKPRRDIYLLIIFIFLFLFYFFMIVPPKGFPKETMQRIEEGASLRSISRVFKENHLIKSRLAFETLVMLYGDEKKVIAGYYFFEHPMEVFTLARRIALGKRNVESLKITIPEGFDRAQIADLFSIRLPLFDKNIFLEKSGDLEGYLFPDTYFFLPESSEETVLESLQENYEEKITPLKSAIAESGQSEKDIITMASIIEREASGEEDRGMISGILWKRLKLGVALQVDSAPETYKERGLPIRPIANPGLSSIEASISPVESKYLYYLHDGGGVIHYARSYGEHKTNIAKYLK</sequence>
<dbReference type="GO" id="GO:0016829">
    <property type="term" value="F:lyase activity"/>
    <property type="evidence" value="ECO:0007669"/>
    <property type="project" value="UniProtKB-KW"/>
</dbReference>